<gene>
    <name evidence="2" type="ORF">O2U02_01200</name>
</gene>
<name>A0ABD7YWK2_9LACO</name>
<organism evidence="2 3">
    <name type="scientific">Ligilactobacillus salivarius</name>
    <dbReference type="NCBI Taxonomy" id="1624"/>
    <lineage>
        <taxon>Bacteria</taxon>
        <taxon>Bacillati</taxon>
        <taxon>Bacillota</taxon>
        <taxon>Bacilli</taxon>
        <taxon>Lactobacillales</taxon>
        <taxon>Lactobacillaceae</taxon>
        <taxon>Ligilactobacillus</taxon>
    </lineage>
</organism>
<feature type="transmembrane region" description="Helical" evidence="1">
    <location>
        <begin position="321"/>
        <end position="340"/>
    </location>
</feature>
<evidence type="ECO:0000256" key="1">
    <source>
        <dbReference type="SAM" id="Phobius"/>
    </source>
</evidence>
<feature type="transmembrane region" description="Helical" evidence="1">
    <location>
        <begin position="162"/>
        <end position="179"/>
    </location>
</feature>
<feature type="transmembrane region" description="Helical" evidence="1">
    <location>
        <begin position="138"/>
        <end position="155"/>
    </location>
</feature>
<dbReference type="InterPro" id="IPR045691">
    <property type="entry name" value="DUF6056"/>
</dbReference>
<dbReference type="RefSeq" id="WP_283474464.1">
    <property type="nucleotide sequence ID" value="NZ_CP114501.1"/>
</dbReference>
<feature type="transmembrane region" description="Helical" evidence="1">
    <location>
        <begin position="352"/>
        <end position="373"/>
    </location>
</feature>
<feature type="transmembrane region" description="Helical" evidence="1">
    <location>
        <begin position="12"/>
        <end position="33"/>
    </location>
</feature>
<feature type="transmembrane region" description="Helical" evidence="1">
    <location>
        <begin position="112"/>
        <end position="132"/>
    </location>
</feature>
<accession>A0ABD7YWK2</accession>
<feature type="transmembrane region" description="Helical" evidence="1">
    <location>
        <begin position="185"/>
        <end position="201"/>
    </location>
</feature>
<keyword evidence="1" id="KW-0472">Membrane</keyword>
<dbReference type="Proteomes" id="UP001224533">
    <property type="component" value="Chromosome"/>
</dbReference>
<reference evidence="2 3" key="1">
    <citation type="submission" date="2022-12" db="EMBL/GenBank/DDBJ databases">
        <title>Assessment of beneficial effects and identification of host adaptation-associated genes of Ligilactobacillus salivarius isolated from Meles meles.</title>
        <authorList>
            <person name="Wang Y."/>
        </authorList>
    </citation>
    <scope>NUCLEOTIDE SEQUENCE [LARGE SCALE GENOMIC DNA]</scope>
    <source>
        <strain evidence="2 3">S35</strain>
    </source>
</reference>
<evidence type="ECO:0000313" key="2">
    <source>
        <dbReference type="EMBL" id="WHS17875.1"/>
    </source>
</evidence>
<keyword evidence="1" id="KW-1133">Transmembrane helix</keyword>
<dbReference type="EMBL" id="CP114509">
    <property type="protein sequence ID" value="WHS17875.1"/>
    <property type="molecule type" value="Genomic_DNA"/>
</dbReference>
<keyword evidence="1" id="KW-0812">Transmembrane</keyword>
<sequence>MSKEKKKNYINYIILLSVFIIMFIWNLTTPLWLDDLYAKSNHVDILGMIQSSKNDYFTWNGRVFGQFFMRFLAAINGWRAALLNASAFTLYLFLMVRLSLNKKFKDIGYIRYIIAICLVILFVPVFGQVFLWRAGAGNYLWPLTLNLLLVYIVIIKDEFLKFNIIGLIITLPVAFVAGWSNENTSGGTILMLIIFLIIDYFENKKINIRKVVVLCVTLCGYIFLLLSPSSKIRIIAQYGEQYYDTPILIRTIKGIATLSNVLLNQYAALIIVTVIVCVLSYQKKLVDKTQYLMGWVFIFSGIATIYALSLGSEIGQDGRRSFFGAITYIIIGLLCHIPNWSGFTRVTDNNTVLYIGMVLLVIFASLNILGGIVDSCRTNIAIQKRYEFVEKKIKRGEKLIYVDPLSYTGSTKYSITYGNAGDVNSDNPDTFPNIGYTYAYNIKVLLKK</sequence>
<proteinExistence type="predicted"/>
<dbReference type="AlphaFoldDB" id="A0ABD7YWK2"/>
<protein>
    <submittedName>
        <fullName evidence="2">DUF6056 family protein</fullName>
    </submittedName>
</protein>
<evidence type="ECO:0000313" key="3">
    <source>
        <dbReference type="Proteomes" id="UP001224533"/>
    </source>
</evidence>
<feature type="transmembrane region" description="Helical" evidence="1">
    <location>
        <begin position="261"/>
        <end position="279"/>
    </location>
</feature>
<feature type="transmembrane region" description="Helical" evidence="1">
    <location>
        <begin position="78"/>
        <end position="100"/>
    </location>
</feature>
<feature type="transmembrane region" description="Helical" evidence="1">
    <location>
        <begin position="291"/>
        <end position="309"/>
    </location>
</feature>
<dbReference type="Pfam" id="PF19528">
    <property type="entry name" value="DUF6056"/>
    <property type="match status" value="1"/>
</dbReference>